<sequence length="306" mass="34732">MEPLTRQPINKFYEKENQILPTIAKKKHDNKEDTFSNAGDEILTEEKLLNAINPVDRAYASQAVAHFGLETAANIYSKNWQNRRDALKEIKSTLKNNSAKYNPQSLLNTALPAIVKGLSDQLFNVYAEALDLLKYDGRFTPATHDTINELIRGNSEMAMLYMQKFMQPFNMSGGSVRSDQGKAKIVWNAVHMLKAPNSIISEKQICKFGNNCMNHTDSEVRNIGKNLILYVYMKGDRTAIRKTLPKGESSTNHLVRNLYAELDRIDDLVLFQRVEGKYNEKLFYENASLNQDQGNVFGNARNGFLA</sequence>
<evidence type="ECO:0000313" key="2">
    <source>
        <dbReference type="WBParaSite" id="ACRNAN_scaffold15515.g18238.t1"/>
    </source>
</evidence>
<keyword evidence="1" id="KW-1185">Reference proteome</keyword>
<organism evidence="1 2">
    <name type="scientific">Acrobeloides nanus</name>
    <dbReference type="NCBI Taxonomy" id="290746"/>
    <lineage>
        <taxon>Eukaryota</taxon>
        <taxon>Metazoa</taxon>
        <taxon>Ecdysozoa</taxon>
        <taxon>Nematoda</taxon>
        <taxon>Chromadorea</taxon>
        <taxon>Rhabditida</taxon>
        <taxon>Tylenchina</taxon>
        <taxon>Cephalobomorpha</taxon>
        <taxon>Cephaloboidea</taxon>
        <taxon>Cephalobidae</taxon>
        <taxon>Acrobeloides</taxon>
    </lineage>
</organism>
<name>A0A914CWA8_9BILA</name>
<accession>A0A914CWA8</accession>
<dbReference type="Pfam" id="PF21040">
    <property type="entry name" value="CEP104-like_TOG"/>
    <property type="match status" value="2"/>
</dbReference>
<proteinExistence type="predicted"/>
<dbReference type="Gene3D" id="1.25.10.10">
    <property type="entry name" value="Leucine-rich Repeat Variant"/>
    <property type="match status" value="1"/>
</dbReference>
<dbReference type="WBParaSite" id="ACRNAN_scaffold15515.g18238.t1">
    <property type="protein sequence ID" value="ACRNAN_scaffold15515.g18238.t1"/>
    <property type="gene ID" value="ACRNAN_scaffold15515.g18238"/>
</dbReference>
<dbReference type="PANTHER" id="PTHR13371:SF0">
    <property type="entry name" value="CENTROSOMAL PROTEIN OF 104 KDA"/>
    <property type="match status" value="1"/>
</dbReference>
<evidence type="ECO:0000313" key="1">
    <source>
        <dbReference type="Proteomes" id="UP000887540"/>
    </source>
</evidence>
<dbReference type="InterPro" id="IPR016024">
    <property type="entry name" value="ARM-type_fold"/>
</dbReference>
<dbReference type="PANTHER" id="PTHR13371">
    <property type="entry name" value="GLYCINE-, GLUTAMATE-, THIENYLCYCLOHEXYLPIPERIDINE-BINDING PROTEIN"/>
    <property type="match status" value="1"/>
</dbReference>
<protein>
    <submittedName>
        <fullName evidence="2">Uncharacterized protein</fullName>
    </submittedName>
</protein>
<dbReference type="InterPro" id="IPR052607">
    <property type="entry name" value="CEP104-like"/>
</dbReference>
<dbReference type="SUPFAM" id="SSF48371">
    <property type="entry name" value="ARM repeat"/>
    <property type="match status" value="1"/>
</dbReference>
<reference evidence="2" key="1">
    <citation type="submission" date="2022-11" db="UniProtKB">
        <authorList>
            <consortium name="WormBaseParasite"/>
        </authorList>
    </citation>
    <scope>IDENTIFICATION</scope>
</reference>
<dbReference type="Proteomes" id="UP000887540">
    <property type="component" value="Unplaced"/>
</dbReference>
<dbReference type="InterPro" id="IPR011989">
    <property type="entry name" value="ARM-like"/>
</dbReference>
<dbReference type="GO" id="GO:0005929">
    <property type="term" value="C:cilium"/>
    <property type="evidence" value="ECO:0007669"/>
    <property type="project" value="TreeGrafter"/>
</dbReference>
<dbReference type="AlphaFoldDB" id="A0A914CWA8"/>